<dbReference type="GeneID" id="25907666"/>
<dbReference type="Proteomes" id="UP000054560">
    <property type="component" value="Unassembled WGS sequence"/>
</dbReference>
<reference evidence="1 2" key="1">
    <citation type="submission" date="2011-02" db="EMBL/GenBank/DDBJ databases">
        <title>The Genome Sequence of Sphaeroforma arctica JP610.</title>
        <authorList>
            <consortium name="The Broad Institute Genome Sequencing Platform"/>
            <person name="Russ C."/>
            <person name="Cuomo C."/>
            <person name="Young S.K."/>
            <person name="Zeng Q."/>
            <person name="Gargeya S."/>
            <person name="Alvarado L."/>
            <person name="Berlin A."/>
            <person name="Chapman S.B."/>
            <person name="Chen Z."/>
            <person name="Freedman E."/>
            <person name="Gellesch M."/>
            <person name="Goldberg J."/>
            <person name="Griggs A."/>
            <person name="Gujja S."/>
            <person name="Heilman E."/>
            <person name="Heiman D."/>
            <person name="Howarth C."/>
            <person name="Mehta T."/>
            <person name="Neiman D."/>
            <person name="Pearson M."/>
            <person name="Roberts A."/>
            <person name="Saif S."/>
            <person name="Shea T."/>
            <person name="Shenoy N."/>
            <person name="Sisk P."/>
            <person name="Stolte C."/>
            <person name="Sykes S."/>
            <person name="White J."/>
            <person name="Yandava C."/>
            <person name="Burger G."/>
            <person name="Gray M.W."/>
            <person name="Holland P.W.H."/>
            <person name="King N."/>
            <person name="Lang F.B.F."/>
            <person name="Roger A.J."/>
            <person name="Ruiz-Trillo I."/>
            <person name="Haas B."/>
            <person name="Nusbaum C."/>
            <person name="Birren B."/>
        </authorList>
    </citation>
    <scope>NUCLEOTIDE SEQUENCE [LARGE SCALE GENOMIC DNA]</scope>
    <source>
        <strain evidence="1 2">JP610</strain>
    </source>
</reference>
<feature type="non-terminal residue" evidence="1">
    <location>
        <position position="180"/>
    </location>
</feature>
<dbReference type="AlphaFoldDB" id="A0A0L0FUG4"/>
<evidence type="ECO:0000313" key="2">
    <source>
        <dbReference type="Proteomes" id="UP000054560"/>
    </source>
</evidence>
<gene>
    <name evidence="1" type="ORF">SARC_07162</name>
</gene>
<protein>
    <submittedName>
        <fullName evidence="1">Uncharacterized protein</fullName>
    </submittedName>
</protein>
<organism evidence="1 2">
    <name type="scientific">Sphaeroforma arctica JP610</name>
    <dbReference type="NCBI Taxonomy" id="667725"/>
    <lineage>
        <taxon>Eukaryota</taxon>
        <taxon>Ichthyosporea</taxon>
        <taxon>Ichthyophonida</taxon>
        <taxon>Sphaeroforma</taxon>
    </lineage>
</organism>
<name>A0A0L0FUG4_9EUKA</name>
<sequence>MNSELTAINERLALLLSVTDPNGCATGTHEQRGQQAFDLVVDINQLCIKVQDPNTIKLCFAILLNHDGGLLLAIAQMEELQQGIGKPYLSAYKALLGNLQVYVKRLNTHGLLLEKQARDLKDLSLYVLTRNKSSPIRNDSLILLRTLIKLRINATAMGVRKVAMQLMPMVYAGTDLKSTT</sequence>
<proteinExistence type="predicted"/>
<dbReference type="RefSeq" id="XP_014154374.1">
    <property type="nucleotide sequence ID" value="XM_014298899.1"/>
</dbReference>
<accession>A0A0L0FUG4</accession>
<keyword evidence="2" id="KW-1185">Reference proteome</keyword>
<dbReference type="EMBL" id="KQ242145">
    <property type="protein sequence ID" value="KNC80472.1"/>
    <property type="molecule type" value="Genomic_DNA"/>
</dbReference>
<evidence type="ECO:0000313" key="1">
    <source>
        <dbReference type="EMBL" id="KNC80472.1"/>
    </source>
</evidence>